<sequence>DKEALLKFAAAHAHVRRLNWNENGDVCGNWTGISCDGGGSRVVSVRLPGFGFRGPIPGNTLTRLSALRILSLRSNMISGSFPNDIVNLKNLSFLHLGSNRFSGPLPLDFSVWTHLTSVDLSHNGFNGSIPTSIGRLPHLVALNLAHNSLTDEIPDMNPPSLQSLNLSHNRLVGHVPRSLRRFPKSVFTGNDASLLHYYYTVEDSSPPEQKSRTPLFVVVGGSILGLIALALLLLNRHFPKKFVKGKKNVPPEKSIIVSDRPEEGGTGSSNDSRMVFFDGFDHAFDLEDLLRASAQVLGKGTFGTSYKVILEDATTVAVKRLRDRSVGRREFESQMESVAGIRHENVTQLRAYYYSKDEKLMVYDYYAHGNVASMLHVKGGDDRPVLAWDSRLNIAVGAARGLARVHGENHGRLVHGNLKLSNVFLNPDTKLGCISDIGLATVMPSLSPSAARSAGHRAPEIADTRRATQPSDVYSFGVILLELLTAKSPVVHAAGGDDEVVHLVRWVHAVVQEEWTAEVFDVELLGMGNVEEELVETLQIALACVATAPEQRPKMAEVVRMIEDVR</sequence>
<keyword evidence="14" id="KW-1185">Reference proteome</keyword>
<dbReference type="Proteomes" id="UP000015453">
    <property type="component" value="Unassembled WGS sequence"/>
</dbReference>
<evidence type="ECO:0000313" key="14">
    <source>
        <dbReference type="Proteomes" id="UP000015453"/>
    </source>
</evidence>
<keyword evidence="5" id="KW-0732">Signal</keyword>
<dbReference type="Pfam" id="PF07714">
    <property type="entry name" value="PK_Tyr_Ser-Thr"/>
    <property type="match status" value="1"/>
</dbReference>
<evidence type="ECO:0000256" key="11">
    <source>
        <dbReference type="SAM" id="Phobius"/>
    </source>
</evidence>
<dbReference type="PROSITE" id="PS50011">
    <property type="entry name" value="PROTEIN_KINASE_DOM"/>
    <property type="match status" value="1"/>
</dbReference>
<dbReference type="Pfam" id="PF00560">
    <property type="entry name" value="LRR_1"/>
    <property type="match status" value="2"/>
</dbReference>
<dbReference type="FunFam" id="3.30.200.20:FF:000307">
    <property type="entry name" value="pollen receptor-like kinase 1"/>
    <property type="match status" value="1"/>
</dbReference>
<feature type="transmembrane region" description="Helical" evidence="11">
    <location>
        <begin position="215"/>
        <end position="234"/>
    </location>
</feature>
<keyword evidence="9 11" id="KW-1133">Transmembrane helix</keyword>
<keyword evidence="7" id="KW-0547">Nucleotide-binding</keyword>
<dbReference type="InterPro" id="IPR050994">
    <property type="entry name" value="At_inactive_RLKs"/>
</dbReference>
<feature type="domain" description="Protein kinase" evidence="12">
    <location>
        <begin position="291"/>
        <end position="566"/>
    </location>
</feature>
<feature type="non-terminal residue" evidence="13">
    <location>
        <position position="1"/>
    </location>
</feature>
<comment type="caution">
    <text evidence="13">The sequence shown here is derived from an EMBL/GenBank/DDBJ whole genome shotgun (WGS) entry which is preliminary data.</text>
</comment>
<dbReference type="InterPro" id="IPR001245">
    <property type="entry name" value="Ser-Thr/Tyr_kinase_cat_dom"/>
</dbReference>
<keyword evidence="6" id="KW-0677">Repeat</keyword>
<protein>
    <recommendedName>
        <fullName evidence="12">Protein kinase domain-containing protein</fullName>
    </recommendedName>
</protein>
<gene>
    <name evidence="13" type="ORF">M569_11816</name>
</gene>
<dbReference type="Gene3D" id="3.80.10.10">
    <property type="entry name" value="Ribonuclease Inhibitor"/>
    <property type="match status" value="2"/>
</dbReference>
<dbReference type="SUPFAM" id="SSF52058">
    <property type="entry name" value="L domain-like"/>
    <property type="match status" value="1"/>
</dbReference>
<evidence type="ECO:0000256" key="5">
    <source>
        <dbReference type="ARBA" id="ARBA00022729"/>
    </source>
</evidence>
<organism evidence="13 14">
    <name type="scientific">Genlisea aurea</name>
    <dbReference type="NCBI Taxonomy" id="192259"/>
    <lineage>
        <taxon>Eukaryota</taxon>
        <taxon>Viridiplantae</taxon>
        <taxon>Streptophyta</taxon>
        <taxon>Embryophyta</taxon>
        <taxon>Tracheophyta</taxon>
        <taxon>Spermatophyta</taxon>
        <taxon>Magnoliopsida</taxon>
        <taxon>eudicotyledons</taxon>
        <taxon>Gunneridae</taxon>
        <taxon>Pentapetalae</taxon>
        <taxon>asterids</taxon>
        <taxon>lamiids</taxon>
        <taxon>Lamiales</taxon>
        <taxon>Lentibulariaceae</taxon>
        <taxon>Genlisea</taxon>
    </lineage>
</organism>
<dbReference type="GO" id="GO:0005524">
    <property type="term" value="F:ATP binding"/>
    <property type="evidence" value="ECO:0007669"/>
    <property type="project" value="UniProtKB-KW"/>
</dbReference>
<dbReference type="Gene3D" id="1.10.510.10">
    <property type="entry name" value="Transferase(Phosphotransferase) domain 1"/>
    <property type="match status" value="1"/>
</dbReference>
<dbReference type="InterPro" id="IPR013210">
    <property type="entry name" value="LRR_N_plant-typ"/>
</dbReference>
<reference evidence="13 14" key="1">
    <citation type="journal article" date="2013" name="BMC Genomics">
        <title>The miniature genome of a carnivorous plant Genlisea aurea contains a low number of genes and short non-coding sequences.</title>
        <authorList>
            <person name="Leushkin E.V."/>
            <person name="Sutormin R.A."/>
            <person name="Nabieva E.R."/>
            <person name="Penin A.A."/>
            <person name="Kondrashov A.S."/>
            <person name="Logacheva M.D."/>
        </authorList>
    </citation>
    <scope>NUCLEOTIDE SEQUENCE [LARGE SCALE GENOMIC DNA]</scope>
</reference>
<dbReference type="AlphaFoldDB" id="S8CEP8"/>
<dbReference type="PANTHER" id="PTHR48010:SF6">
    <property type="entry name" value="OS01G0223600 PROTEIN"/>
    <property type="match status" value="1"/>
</dbReference>
<dbReference type="GO" id="GO:0004672">
    <property type="term" value="F:protein kinase activity"/>
    <property type="evidence" value="ECO:0007669"/>
    <property type="project" value="InterPro"/>
</dbReference>
<keyword evidence="8" id="KW-0067">ATP-binding</keyword>
<dbReference type="Gene3D" id="3.30.200.20">
    <property type="entry name" value="Phosphorylase Kinase, domain 1"/>
    <property type="match status" value="1"/>
</dbReference>
<dbReference type="SUPFAM" id="SSF56112">
    <property type="entry name" value="Protein kinase-like (PK-like)"/>
    <property type="match status" value="1"/>
</dbReference>
<feature type="non-terminal residue" evidence="13">
    <location>
        <position position="566"/>
    </location>
</feature>
<dbReference type="FunFam" id="3.80.10.10:FF:000234">
    <property type="entry name" value="Probable inactive receptor kinase RLK902"/>
    <property type="match status" value="1"/>
</dbReference>
<evidence type="ECO:0000256" key="7">
    <source>
        <dbReference type="ARBA" id="ARBA00022741"/>
    </source>
</evidence>
<dbReference type="InterPro" id="IPR000719">
    <property type="entry name" value="Prot_kinase_dom"/>
</dbReference>
<dbReference type="InterPro" id="IPR032675">
    <property type="entry name" value="LRR_dom_sf"/>
</dbReference>
<keyword evidence="3" id="KW-0433">Leucine-rich repeat</keyword>
<evidence type="ECO:0000256" key="10">
    <source>
        <dbReference type="ARBA" id="ARBA00023136"/>
    </source>
</evidence>
<dbReference type="Pfam" id="PF08263">
    <property type="entry name" value="LRRNT_2"/>
    <property type="match status" value="1"/>
</dbReference>
<proteinExistence type="predicted"/>
<keyword evidence="2" id="KW-0597">Phosphoprotein</keyword>
<keyword evidence="4 11" id="KW-0812">Transmembrane</keyword>
<dbReference type="Pfam" id="PF13855">
    <property type="entry name" value="LRR_8"/>
    <property type="match status" value="1"/>
</dbReference>
<evidence type="ECO:0000256" key="6">
    <source>
        <dbReference type="ARBA" id="ARBA00022737"/>
    </source>
</evidence>
<keyword evidence="10 11" id="KW-0472">Membrane</keyword>
<evidence type="ECO:0000256" key="9">
    <source>
        <dbReference type="ARBA" id="ARBA00022989"/>
    </source>
</evidence>
<evidence type="ECO:0000256" key="3">
    <source>
        <dbReference type="ARBA" id="ARBA00022614"/>
    </source>
</evidence>
<evidence type="ECO:0000259" key="12">
    <source>
        <dbReference type="PROSITE" id="PS50011"/>
    </source>
</evidence>
<evidence type="ECO:0000256" key="1">
    <source>
        <dbReference type="ARBA" id="ARBA00004370"/>
    </source>
</evidence>
<evidence type="ECO:0000313" key="13">
    <source>
        <dbReference type="EMBL" id="EPS62971.1"/>
    </source>
</evidence>
<comment type="subcellular location">
    <subcellularLocation>
        <location evidence="1">Membrane</location>
    </subcellularLocation>
</comment>
<evidence type="ECO:0000256" key="2">
    <source>
        <dbReference type="ARBA" id="ARBA00022553"/>
    </source>
</evidence>
<dbReference type="OrthoDB" id="676979at2759"/>
<evidence type="ECO:0000256" key="8">
    <source>
        <dbReference type="ARBA" id="ARBA00022840"/>
    </source>
</evidence>
<dbReference type="FunFam" id="1.10.510.10:FF:000095">
    <property type="entry name" value="protein STRUBBELIG-RECEPTOR FAMILY 8"/>
    <property type="match status" value="1"/>
</dbReference>
<name>S8CEP8_9LAMI</name>
<dbReference type="EMBL" id="AUSU01005777">
    <property type="protein sequence ID" value="EPS62971.1"/>
    <property type="molecule type" value="Genomic_DNA"/>
</dbReference>
<accession>S8CEP8</accession>
<dbReference type="PANTHER" id="PTHR48010">
    <property type="entry name" value="OS05G0588300 PROTEIN"/>
    <property type="match status" value="1"/>
</dbReference>
<dbReference type="InterPro" id="IPR001611">
    <property type="entry name" value="Leu-rich_rpt"/>
</dbReference>
<evidence type="ECO:0000256" key="4">
    <source>
        <dbReference type="ARBA" id="ARBA00022692"/>
    </source>
</evidence>
<dbReference type="GO" id="GO:0016020">
    <property type="term" value="C:membrane"/>
    <property type="evidence" value="ECO:0007669"/>
    <property type="project" value="UniProtKB-SubCell"/>
</dbReference>
<dbReference type="InterPro" id="IPR011009">
    <property type="entry name" value="Kinase-like_dom_sf"/>
</dbReference>